<dbReference type="Pfam" id="PF02734">
    <property type="entry name" value="Dak2"/>
    <property type="match status" value="1"/>
</dbReference>
<dbReference type="InterPro" id="IPR033470">
    <property type="entry name" value="FakA-like_C"/>
</dbReference>
<dbReference type="SMART" id="SM01121">
    <property type="entry name" value="Dak1_2"/>
    <property type="match status" value="1"/>
</dbReference>
<dbReference type="SMART" id="SM01120">
    <property type="entry name" value="Dak2"/>
    <property type="match status" value="1"/>
</dbReference>
<dbReference type="Proteomes" id="UP000607645">
    <property type="component" value="Unassembled WGS sequence"/>
</dbReference>
<name>A0A8J6JMM8_9FIRM</name>
<dbReference type="RefSeq" id="WP_186919877.1">
    <property type="nucleotide sequence ID" value="NZ_JACOPQ010000012.1"/>
</dbReference>
<evidence type="ECO:0000259" key="1">
    <source>
        <dbReference type="PROSITE" id="PS51480"/>
    </source>
</evidence>
<evidence type="ECO:0000313" key="2">
    <source>
        <dbReference type="EMBL" id="MBC5738084.1"/>
    </source>
</evidence>
<evidence type="ECO:0000313" key="3">
    <source>
        <dbReference type="Proteomes" id="UP000607645"/>
    </source>
</evidence>
<dbReference type="Pfam" id="PF13684">
    <property type="entry name" value="FakA-like_C"/>
    <property type="match status" value="1"/>
</dbReference>
<dbReference type="AlphaFoldDB" id="A0A8J6JMM8"/>
<dbReference type="PANTHER" id="PTHR33434">
    <property type="entry name" value="DEGV DOMAIN-CONTAINING PROTEIN DR_1986-RELATED"/>
    <property type="match status" value="1"/>
</dbReference>
<dbReference type="InterPro" id="IPR048394">
    <property type="entry name" value="FakA-like_M"/>
</dbReference>
<proteinExistence type="predicted"/>
<dbReference type="Pfam" id="PF21645">
    <property type="entry name" value="FakA-like_M"/>
    <property type="match status" value="1"/>
</dbReference>
<dbReference type="InterPro" id="IPR004007">
    <property type="entry name" value="DhaL_dom"/>
</dbReference>
<keyword evidence="3" id="KW-1185">Reference proteome</keyword>
<dbReference type="GO" id="GO:0006071">
    <property type="term" value="P:glycerol metabolic process"/>
    <property type="evidence" value="ECO:0007669"/>
    <property type="project" value="InterPro"/>
</dbReference>
<dbReference type="Gene3D" id="1.25.40.340">
    <property type="match status" value="1"/>
</dbReference>
<dbReference type="PANTHER" id="PTHR33434:SF4">
    <property type="entry name" value="PHOSPHATASE PROTEIN"/>
    <property type="match status" value="1"/>
</dbReference>
<dbReference type="InterPro" id="IPR036117">
    <property type="entry name" value="DhaL_dom_sf"/>
</dbReference>
<reference evidence="2" key="1">
    <citation type="submission" date="2020-08" db="EMBL/GenBank/DDBJ databases">
        <title>Genome public.</title>
        <authorList>
            <person name="Liu C."/>
            <person name="Sun Q."/>
        </authorList>
    </citation>
    <scope>NUCLEOTIDE SEQUENCE</scope>
    <source>
        <strain evidence="2">NSJ-52</strain>
    </source>
</reference>
<organism evidence="2 3">
    <name type="scientific">Lawsonibacter faecis</name>
    <dbReference type="NCBI Taxonomy" id="2763052"/>
    <lineage>
        <taxon>Bacteria</taxon>
        <taxon>Bacillati</taxon>
        <taxon>Bacillota</taxon>
        <taxon>Clostridia</taxon>
        <taxon>Eubacteriales</taxon>
        <taxon>Oscillospiraceae</taxon>
        <taxon>Lawsonibacter</taxon>
    </lineage>
</organism>
<dbReference type="EMBL" id="JACOPQ010000012">
    <property type="protein sequence ID" value="MBC5738084.1"/>
    <property type="molecule type" value="Genomic_DNA"/>
</dbReference>
<accession>A0A8J6JMM8</accession>
<dbReference type="NCBIfam" id="TIGR03599">
    <property type="entry name" value="YloV"/>
    <property type="match status" value="1"/>
</dbReference>
<dbReference type="InterPro" id="IPR050270">
    <property type="entry name" value="DegV_domain_contain"/>
</dbReference>
<protein>
    <submittedName>
        <fullName evidence="2">DAK2 domain-containing protein</fullName>
    </submittedName>
</protein>
<dbReference type="GO" id="GO:0004371">
    <property type="term" value="F:glycerone kinase activity"/>
    <property type="evidence" value="ECO:0007669"/>
    <property type="project" value="InterPro"/>
</dbReference>
<dbReference type="InterPro" id="IPR019986">
    <property type="entry name" value="YloV-like"/>
</dbReference>
<gene>
    <name evidence="2" type="ORF">H8S62_13810</name>
</gene>
<sequence>MRETIDGASFQRMVIHAAASINIQKQHINELNVFPVPDGDTGTNMGLTISTAAAEMKKAPLNTVGEAAGKTASALLRGARGNSGVILSLLFRGFAKAVKEKDTIDGRDLAVALDFGVAAAYKAVMKPAEGTILTVSRLAAAQAAATARENNNAEAVLEAAIREGRVALDDTINQNPVLKKAGVVDAGGKGFLVILQGMLDELRGEPIPEGGDEAAAAPKDRADFERFSTEEIQFGYCTEFICSRDNKKKDPEALRGFLSALGDSLVLVDDDEIIKVHVHTNNPGRVLEEAITYGALQTVKIENMRNQHSEILEEAHEAHQEEAERKVAAPEKKYGFVSVCAGDGLAEVFRDLGVDGVISGGQTMNPSTEDILREIDRTPAEIVFVLPNNKNIIMAAQQCVPLAEGKKVIVLPSKTVPQGISAMLSVDPDAGEEENVSAMTEALGRVSTSEITYAARDSDFDGFAITQGDYLALAEHQLFGTDRDIHVLLERLAQAAPQQEAEFITIFYGEDVQEAEAQKTLELFRTACPKAEITLLAGGQPVYYYMISAE</sequence>
<comment type="caution">
    <text evidence="2">The sequence shown here is derived from an EMBL/GenBank/DDBJ whole genome shotgun (WGS) entry which is preliminary data.</text>
</comment>
<feature type="domain" description="DhaL" evidence="1">
    <location>
        <begin position="8"/>
        <end position="200"/>
    </location>
</feature>
<dbReference type="PROSITE" id="PS51480">
    <property type="entry name" value="DHAL"/>
    <property type="match status" value="1"/>
</dbReference>
<dbReference type="SUPFAM" id="SSF101473">
    <property type="entry name" value="DhaL-like"/>
    <property type="match status" value="1"/>
</dbReference>